<feature type="domain" description="Recombinase" evidence="7">
    <location>
        <begin position="157"/>
        <end position="273"/>
    </location>
</feature>
<dbReference type="Pfam" id="PF07508">
    <property type="entry name" value="Recombinase"/>
    <property type="match status" value="1"/>
</dbReference>
<dbReference type="Gene3D" id="3.40.50.1390">
    <property type="entry name" value="Resolvase, N-terminal catalytic domain"/>
    <property type="match status" value="1"/>
</dbReference>
<reference evidence="8 9" key="1">
    <citation type="submission" date="2016-08" db="EMBL/GenBank/DDBJ databases">
        <title>Complete genome sequence of Bacillus muralis G25-68, a strain with toxicity to nematodes.</title>
        <authorList>
            <person name="Zheng Z."/>
        </authorList>
    </citation>
    <scope>NUCLEOTIDE SEQUENCE [LARGE SCALE GENOMIC DNA]</scope>
    <source>
        <strain evidence="8 9">G25-68</strain>
    </source>
</reference>
<keyword evidence="3" id="KW-0233">DNA recombination</keyword>
<dbReference type="Proteomes" id="UP000077926">
    <property type="component" value="Chromosome"/>
</dbReference>
<dbReference type="InterPro" id="IPR036162">
    <property type="entry name" value="Resolvase-like_N_sf"/>
</dbReference>
<proteinExistence type="predicted"/>
<sequence>MKCIIYVRVSTDEQAKHGYSIASQIEKLEAYCISQGWGIIDILVDEGYSAKDLNRPKFTFMMDQIKKGGIDVLLVYRLDRLTRSVLDLYEILKILDENNCMFKSATEVYDTTNAMGRLFITLVAAIAQWERENLAERVRLGMEKKTKLGKWKGGITPYGYKVINKELVINKDEESIVKTIFELSKSSGFYTIAKTLSARGYGTRKGSDWHVDTVRDIANNPIYAGYLTFNENPKQYKKPPREQTLYEGVHERIIPRDDFWALQDALDKRRGSGGKRETSNYYFSSILKCGRCGHSMSGHKSPNGKTYRCSGKKAGKQCTSHIIKEDNLVKTVLNNLNGLFENIKGNINISNAPEAKIKQLEIELKNNQKLLKKQKAMFEADVIEIDELIQKTDSLREIEKRILAELKTIKKVGPSKVDEIKYISENIHTLWEYANDYERKQMMTTLFSQLIIDTKDEYKIGTGKAREIIIVSAK</sequence>
<dbReference type="STRING" id="264697.ABE28_003075"/>
<keyword evidence="9" id="KW-1185">Reference proteome</keyword>
<evidence type="ECO:0000313" key="8">
    <source>
        <dbReference type="EMBL" id="AOH53321.1"/>
    </source>
</evidence>
<evidence type="ECO:0008006" key="10">
    <source>
        <dbReference type="Google" id="ProtNLM"/>
    </source>
</evidence>
<dbReference type="PANTHER" id="PTHR30461:SF23">
    <property type="entry name" value="DNA RECOMBINASE-RELATED"/>
    <property type="match status" value="1"/>
</dbReference>
<accession>A0A1B3XJC6</accession>
<gene>
    <name evidence="8" type="ORF">ABE28_003075</name>
</gene>
<evidence type="ECO:0000259" key="6">
    <source>
        <dbReference type="PROSITE" id="PS51736"/>
    </source>
</evidence>
<dbReference type="PROSITE" id="PS51737">
    <property type="entry name" value="RECOMBINASE_DNA_BIND"/>
    <property type="match status" value="1"/>
</dbReference>
<dbReference type="SUPFAM" id="SSF53041">
    <property type="entry name" value="Resolvase-like"/>
    <property type="match status" value="1"/>
</dbReference>
<dbReference type="Gene3D" id="3.90.1750.20">
    <property type="entry name" value="Putative Large Serine Recombinase, Chain B, Domain 2"/>
    <property type="match status" value="1"/>
</dbReference>
<evidence type="ECO:0000256" key="1">
    <source>
        <dbReference type="ARBA" id="ARBA00022908"/>
    </source>
</evidence>
<dbReference type="AlphaFoldDB" id="A0A1B3XJC6"/>
<dbReference type="KEGG" id="bmur:ABE28_003075"/>
<feature type="active site" description="O-(5'-phospho-DNA)-serine intermediate" evidence="4 5">
    <location>
        <position position="10"/>
    </location>
</feature>
<dbReference type="SMART" id="SM00857">
    <property type="entry name" value="Resolvase"/>
    <property type="match status" value="1"/>
</dbReference>
<keyword evidence="2" id="KW-0238">DNA-binding</keyword>
<dbReference type="Pfam" id="PF13408">
    <property type="entry name" value="Zn_ribbon_recom"/>
    <property type="match status" value="1"/>
</dbReference>
<organism evidence="8 9">
    <name type="scientific">Peribacillus muralis</name>
    <dbReference type="NCBI Taxonomy" id="264697"/>
    <lineage>
        <taxon>Bacteria</taxon>
        <taxon>Bacillati</taxon>
        <taxon>Bacillota</taxon>
        <taxon>Bacilli</taxon>
        <taxon>Bacillales</taxon>
        <taxon>Bacillaceae</taxon>
        <taxon>Peribacillus</taxon>
    </lineage>
</organism>
<dbReference type="InterPro" id="IPR038109">
    <property type="entry name" value="DNA_bind_recomb_sf"/>
</dbReference>
<dbReference type="PANTHER" id="PTHR30461">
    <property type="entry name" value="DNA-INVERTASE FROM LAMBDOID PROPHAGE"/>
    <property type="match status" value="1"/>
</dbReference>
<dbReference type="OrthoDB" id="9811097at2"/>
<evidence type="ECO:0000259" key="7">
    <source>
        <dbReference type="PROSITE" id="PS51737"/>
    </source>
</evidence>
<evidence type="ECO:0000256" key="2">
    <source>
        <dbReference type="ARBA" id="ARBA00023125"/>
    </source>
</evidence>
<evidence type="ECO:0000256" key="5">
    <source>
        <dbReference type="PROSITE-ProRule" id="PRU10137"/>
    </source>
</evidence>
<keyword evidence="1" id="KW-0229">DNA integration</keyword>
<evidence type="ECO:0000256" key="4">
    <source>
        <dbReference type="PIRSR" id="PIRSR606118-50"/>
    </source>
</evidence>
<dbReference type="InterPro" id="IPR011109">
    <property type="entry name" value="DNA_bind_recombinase_dom"/>
</dbReference>
<evidence type="ECO:0000256" key="3">
    <source>
        <dbReference type="ARBA" id="ARBA00023172"/>
    </source>
</evidence>
<dbReference type="GO" id="GO:0003677">
    <property type="term" value="F:DNA binding"/>
    <property type="evidence" value="ECO:0007669"/>
    <property type="project" value="UniProtKB-KW"/>
</dbReference>
<dbReference type="InterPro" id="IPR050639">
    <property type="entry name" value="SSR_resolvase"/>
</dbReference>
<dbReference type="Pfam" id="PF00239">
    <property type="entry name" value="Resolvase"/>
    <property type="match status" value="1"/>
</dbReference>
<dbReference type="InterPro" id="IPR006118">
    <property type="entry name" value="Recombinase_CS"/>
</dbReference>
<dbReference type="InterPro" id="IPR006119">
    <property type="entry name" value="Resolv_N"/>
</dbReference>
<dbReference type="PROSITE" id="PS00397">
    <property type="entry name" value="RECOMBINASES_1"/>
    <property type="match status" value="1"/>
</dbReference>
<dbReference type="GO" id="GO:0015074">
    <property type="term" value="P:DNA integration"/>
    <property type="evidence" value="ECO:0007669"/>
    <property type="project" value="UniProtKB-KW"/>
</dbReference>
<dbReference type="RefSeq" id="WP_064463997.1">
    <property type="nucleotide sequence ID" value="NZ_CP017080.1"/>
</dbReference>
<dbReference type="InterPro" id="IPR025827">
    <property type="entry name" value="Zn_ribbon_recom_dom"/>
</dbReference>
<dbReference type="CDD" id="cd03768">
    <property type="entry name" value="SR_ResInv"/>
    <property type="match status" value="1"/>
</dbReference>
<dbReference type="PROSITE" id="PS51736">
    <property type="entry name" value="RECOMBINASES_3"/>
    <property type="match status" value="1"/>
</dbReference>
<protein>
    <recommendedName>
        <fullName evidence="10">Resolvase</fullName>
    </recommendedName>
</protein>
<dbReference type="GO" id="GO:0000150">
    <property type="term" value="F:DNA strand exchange activity"/>
    <property type="evidence" value="ECO:0007669"/>
    <property type="project" value="InterPro"/>
</dbReference>
<evidence type="ECO:0000313" key="9">
    <source>
        <dbReference type="Proteomes" id="UP000077926"/>
    </source>
</evidence>
<name>A0A1B3XJC6_9BACI</name>
<dbReference type="EMBL" id="CP017080">
    <property type="protein sequence ID" value="AOH53321.1"/>
    <property type="molecule type" value="Genomic_DNA"/>
</dbReference>
<feature type="domain" description="Resolvase/invertase-type recombinase catalytic" evidence="6">
    <location>
        <begin position="2"/>
        <end position="149"/>
    </location>
</feature>